<dbReference type="GO" id="GO:0007229">
    <property type="term" value="P:integrin-mediated signaling pathway"/>
    <property type="evidence" value="ECO:0007669"/>
    <property type="project" value="UniProtKB-KW"/>
</dbReference>
<protein>
    <submittedName>
        <fullName evidence="1">Disintegrin and metalloproteinase domain-containing protein 21</fullName>
    </submittedName>
</protein>
<reference evidence="2" key="1">
    <citation type="journal article" date="2013" name="Nat. Biotechnol.">
        <title>Chinese hamster genome sequenced from sorted chromosomes.</title>
        <authorList>
            <person name="Brinkrolf K."/>
            <person name="Rupp O."/>
            <person name="Laux H."/>
            <person name="Kollin F."/>
            <person name="Ernst W."/>
            <person name="Linke B."/>
            <person name="Kofler R."/>
            <person name="Romand S."/>
            <person name="Hesse F."/>
            <person name="Budach W.E."/>
            <person name="Galosy S."/>
            <person name="Muller D."/>
            <person name="Noll T."/>
            <person name="Wienberg J."/>
            <person name="Jostock T."/>
            <person name="Leonard M."/>
            <person name="Grillari J."/>
            <person name="Tauch A."/>
            <person name="Goesmann A."/>
            <person name="Helk B."/>
            <person name="Mott J.E."/>
            <person name="Puhler A."/>
            <person name="Borth N."/>
        </authorList>
    </citation>
    <scope>NUCLEOTIDE SEQUENCE [LARGE SCALE GENOMIC DNA]</scope>
    <source>
        <strain evidence="2">17A/GY</strain>
    </source>
</reference>
<gene>
    <name evidence="1" type="ORF">H671_5g13902</name>
</gene>
<dbReference type="AlphaFoldDB" id="A0A061I6A4"/>
<organism evidence="1 2">
    <name type="scientific">Cricetulus griseus</name>
    <name type="common">Chinese hamster</name>
    <name type="synonym">Cricetulus barabensis griseus</name>
    <dbReference type="NCBI Taxonomy" id="10029"/>
    <lineage>
        <taxon>Eukaryota</taxon>
        <taxon>Metazoa</taxon>
        <taxon>Chordata</taxon>
        <taxon>Craniata</taxon>
        <taxon>Vertebrata</taxon>
        <taxon>Euteleostomi</taxon>
        <taxon>Mammalia</taxon>
        <taxon>Eutheria</taxon>
        <taxon>Euarchontoglires</taxon>
        <taxon>Glires</taxon>
        <taxon>Rodentia</taxon>
        <taxon>Myomorpha</taxon>
        <taxon>Muroidea</taxon>
        <taxon>Cricetidae</taxon>
        <taxon>Cricetinae</taxon>
        <taxon>Cricetulus</taxon>
    </lineage>
</organism>
<accession>A0A061I6A4</accession>
<evidence type="ECO:0000313" key="2">
    <source>
        <dbReference type="Proteomes" id="UP000030759"/>
    </source>
</evidence>
<dbReference type="Proteomes" id="UP000030759">
    <property type="component" value="Unassembled WGS sequence"/>
</dbReference>
<sequence length="112" mass="12770">MCYEINKEKFRFGHCQREKDHISFHQSVISGFSCFGIDEHSATELTDVGRVIEGLYLYCFTTASRKSAILEEYAIIIGIAIVICESNPDVETGPTYSFWEKLNTQIFEDEGT</sequence>
<proteinExistence type="predicted"/>
<evidence type="ECO:0000313" key="1">
    <source>
        <dbReference type="EMBL" id="ERE73839.1"/>
    </source>
</evidence>
<name>A0A061I6A4_CRIGR</name>
<dbReference type="PROSITE" id="PS51257">
    <property type="entry name" value="PROKAR_LIPOPROTEIN"/>
    <property type="match status" value="1"/>
</dbReference>
<dbReference type="EMBL" id="KE676545">
    <property type="protein sequence ID" value="ERE73839.1"/>
    <property type="molecule type" value="Genomic_DNA"/>
</dbReference>
<keyword evidence="1" id="KW-0401">Integrin</keyword>